<evidence type="ECO:0000313" key="2">
    <source>
        <dbReference type="EMBL" id="GEM50109.1"/>
    </source>
</evidence>
<keyword evidence="1" id="KW-0812">Transmembrane</keyword>
<evidence type="ECO:0000313" key="3">
    <source>
        <dbReference type="Proteomes" id="UP000321306"/>
    </source>
</evidence>
<comment type="caution">
    <text evidence="2">The sequence shown here is derived from an EMBL/GenBank/DDBJ whole genome shotgun (WGS) entry which is preliminary data.</text>
</comment>
<feature type="transmembrane region" description="Helical" evidence="1">
    <location>
        <begin position="16"/>
        <end position="34"/>
    </location>
</feature>
<accession>A0A511NBA6</accession>
<dbReference type="AlphaFoldDB" id="A0A511NBA6"/>
<evidence type="ECO:0000256" key="1">
    <source>
        <dbReference type="SAM" id="Phobius"/>
    </source>
</evidence>
<organism evidence="2 3">
    <name type="scientific">Deinococcus cellulosilyticus (strain DSM 18568 / NBRC 106333 / KACC 11606 / 5516J-15)</name>
    <dbReference type="NCBI Taxonomy" id="1223518"/>
    <lineage>
        <taxon>Bacteria</taxon>
        <taxon>Thermotogati</taxon>
        <taxon>Deinococcota</taxon>
        <taxon>Deinococci</taxon>
        <taxon>Deinococcales</taxon>
        <taxon>Deinococcaceae</taxon>
        <taxon>Deinococcus</taxon>
    </lineage>
</organism>
<keyword evidence="1" id="KW-1133">Transmembrane helix</keyword>
<gene>
    <name evidence="2" type="ORF">DC3_57440</name>
</gene>
<dbReference type="RefSeq" id="WP_146891994.1">
    <property type="nucleotide sequence ID" value="NZ_BJXB01000058.1"/>
</dbReference>
<feature type="transmembrane region" description="Helical" evidence="1">
    <location>
        <begin position="40"/>
        <end position="57"/>
    </location>
</feature>
<keyword evidence="1" id="KW-0472">Membrane</keyword>
<protein>
    <submittedName>
        <fullName evidence="2">Uncharacterized protein</fullName>
    </submittedName>
</protein>
<sequence length="76" mass="8759">MEKQKSEIIFGLPSEIYWQTFLVFVAAYVGLFFLSDLQNISAFMAFCLSFGFMFGAIQKYRLRKITEPAVQSQNDS</sequence>
<dbReference type="EMBL" id="BJXB01000058">
    <property type="protein sequence ID" value="GEM50109.1"/>
    <property type="molecule type" value="Genomic_DNA"/>
</dbReference>
<keyword evidence="3" id="KW-1185">Reference proteome</keyword>
<reference evidence="2 3" key="1">
    <citation type="submission" date="2019-07" db="EMBL/GenBank/DDBJ databases">
        <title>Whole genome shotgun sequence of Deinococcus cellulosilyticus NBRC 106333.</title>
        <authorList>
            <person name="Hosoyama A."/>
            <person name="Uohara A."/>
            <person name="Ohji S."/>
            <person name="Ichikawa N."/>
        </authorList>
    </citation>
    <scope>NUCLEOTIDE SEQUENCE [LARGE SCALE GENOMIC DNA]</scope>
    <source>
        <strain evidence="2 3">NBRC 106333</strain>
    </source>
</reference>
<dbReference type="Proteomes" id="UP000321306">
    <property type="component" value="Unassembled WGS sequence"/>
</dbReference>
<proteinExistence type="predicted"/>
<name>A0A511NBA6_DEIC1</name>